<evidence type="ECO:0000313" key="2">
    <source>
        <dbReference type="EMBL" id="BAU87764.1"/>
    </source>
</evidence>
<feature type="region of interest" description="Disordered" evidence="1">
    <location>
        <begin position="64"/>
        <end position="115"/>
    </location>
</feature>
<dbReference type="EMBL" id="AP017424">
    <property type="protein sequence ID" value="BAU87764.1"/>
    <property type="molecule type" value="Genomic_DNA"/>
</dbReference>
<feature type="region of interest" description="Disordered" evidence="1">
    <location>
        <begin position="1"/>
        <end position="41"/>
    </location>
</feature>
<accession>A0A160P8E3</accession>
<protein>
    <submittedName>
        <fullName evidence="2">Transport ATP-binding protein cydD</fullName>
    </submittedName>
</protein>
<dbReference type="GO" id="GO:0005524">
    <property type="term" value="F:ATP binding"/>
    <property type="evidence" value="ECO:0007669"/>
    <property type="project" value="UniProtKB-KW"/>
</dbReference>
<evidence type="ECO:0000313" key="3">
    <source>
        <dbReference type="Proteomes" id="UP000217676"/>
    </source>
</evidence>
<keyword evidence="3" id="KW-1185">Reference proteome</keyword>
<proteinExistence type="predicted"/>
<feature type="compositionally biased region" description="Basic and acidic residues" evidence="1">
    <location>
        <begin position="1"/>
        <end position="12"/>
    </location>
</feature>
<sequence length="115" mass="12068">MLAKRPVPERRGSRAPGPSAPLGAGRSRSQPVGVDSATAAALPGEMRGEGIAFARPRLFDAGTGSVRTGDDIAGPHRARHPRKFTEVDSPVVGRRSRAAAATGRRHTPRNRAGRS</sequence>
<dbReference type="KEGG" id="slau:SLA_6898"/>
<organism evidence="2 3">
    <name type="scientific">Streptomyces laurentii</name>
    <dbReference type="NCBI Taxonomy" id="39478"/>
    <lineage>
        <taxon>Bacteria</taxon>
        <taxon>Bacillati</taxon>
        <taxon>Actinomycetota</taxon>
        <taxon>Actinomycetes</taxon>
        <taxon>Kitasatosporales</taxon>
        <taxon>Streptomycetaceae</taxon>
        <taxon>Streptomyces</taxon>
    </lineage>
</organism>
<feature type="compositionally biased region" description="Basic residues" evidence="1">
    <location>
        <begin position="103"/>
        <end position="115"/>
    </location>
</feature>
<gene>
    <name evidence="2" type="ORF">SLA_6898</name>
</gene>
<reference evidence="2 3" key="1">
    <citation type="journal article" date="2016" name="Genome Announc.">
        <title>Complete Genome Sequence of Thiostrepton-Producing Streptomyces laurentii ATCC 31255.</title>
        <authorList>
            <person name="Doi K."/>
            <person name="Fujino Y."/>
            <person name="Nagayoshi Y."/>
            <person name="Ohshima T."/>
            <person name="Ogata S."/>
        </authorList>
    </citation>
    <scope>NUCLEOTIDE SEQUENCE [LARGE SCALE GENOMIC DNA]</scope>
    <source>
        <strain evidence="2 3">ATCC 31255</strain>
    </source>
</reference>
<feature type="compositionally biased region" description="Low complexity" evidence="1">
    <location>
        <begin position="89"/>
        <end position="102"/>
    </location>
</feature>
<keyword evidence="2" id="KW-0547">Nucleotide-binding</keyword>
<dbReference type="AlphaFoldDB" id="A0A160P8E3"/>
<name>A0A160P8E3_STRLU</name>
<dbReference type="Proteomes" id="UP000217676">
    <property type="component" value="Chromosome"/>
</dbReference>
<keyword evidence="2" id="KW-0067">ATP-binding</keyword>
<evidence type="ECO:0000256" key="1">
    <source>
        <dbReference type="SAM" id="MobiDB-lite"/>
    </source>
</evidence>